<protein>
    <submittedName>
        <fullName evidence="1">Uncharacterized protein</fullName>
    </submittedName>
</protein>
<name>A0A8S5L9F7_9CAUD</name>
<dbReference type="EMBL" id="BK014662">
    <property type="protein sequence ID" value="DAD66587.1"/>
    <property type="molecule type" value="Genomic_DNA"/>
</dbReference>
<proteinExistence type="predicted"/>
<reference evidence="1" key="1">
    <citation type="journal article" date="2021" name="Proc. Natl. Acad. Sci. U.S.A.">
        <title>A Catalog of Tens of Thousands of Viruses from Human Metagenomes Reveals Hidden Associations with Chronic Diseases.</title>
        <authorList>
            <person name="Tisza M.J."/>
            <person name="Buck C.B."/>
        </authorList>
    </citation>
    <scope>NUCLEOTIDE SEQUENCE</scope>
    <source>
        <strain evidence="1">CtPuP5</strain>
    </source>
</reference>
<evidence type="ECO:0000313" key="1">
    <source>
        <dbReference type="EMBL" id="DAD66587.1"/>
    </source>
</evidence>
<sequence length="216" mass="25550">MKKIKINESQFNFLINEAAMNGFSVQELANMKSFNNRVNYCKKMLGNYIGNGSSRIVFQIDDEKVLKLAKNNKGIAQNEAEADWGAQGYDVLPKLYEVDDEYKYIISEFVLPSKPQDFKQCLGIDFNEFCQFVTFQYNAYARRPYRCNMNKERFNELCEKVEWLQWFVSYMGDYQLPLGDLIRIQNYGLTYRFNQPMIVLLDSGLTEEVFNDYYRR</sequence>
<organism evidence="1">
    <name type="scientific">Myoviridae sp. ctPuP5</name>
    <dbReference type="NCBI Taxonomy" id="2823543"/>
    <lineage>
        <taxon>Viruses</taxon>
        <taxon>Duplodnaviria</taxon>
        <taxon>Heunggongvirae</taxon>
        <taxon>Uroviricota</taxon>
        <taxon>Caudoviricetes</taxon>
    </lineage>
</organism>
<accession>A0A8S5L9F7</accession>